<feature type="region of interest" description="Disordered" evidence="1">
    <location>
        <begin position="1"/>
        <end position="20"/>
    </location>
</feature>
<accession>A0A2D4HSU6</accession>
<reference evidence="2" key="2">
    <citation type="submission" date="2017-11" db="EMBL/GenBank/DDBJ databases">
        <title>Coralsnake Venomics: Analyses of Venom Gland Transcriptomes and Proteomes of Six Brazilian Taxa.</title>
        <authorList>
            <person name="Aird S.D."/>
            <person name="Jorge da Silva N."/>
            <person name="Qiu L."/>
            <person name="Villar-Briones A."/>
            <person name="Aparecida-Saddi V."/>
            <person name="Campos-Telles M.P."/>
            <person name="Grau M."/>
            <person name="Mikheyev A.S."/>
        </authorList>
    </citation>
    <scope>NUCLEOTIDE SEQUENCE</scope>
    <source>
        <tissue evidence="2">Venom_gland</tissue>
    </source>
</reference>
<sequence>MSAVPIKKSPSDGSISSGSCSLSSILDTAKLLPGAPQHPPKSRTGISKPYNVKQIKTTTPEEAEEAIRCLMQAKGVTPQESLASIPARTQTVTKPEFIPGGPNSAPLHGVQPAPVLIPQRPPPKVPTTKKPVPLQKMGAKPGCPPSPKEQLEQTLGHISSASPESCLEITTVTGSLKTIPIPKPRTIHPGKIIQRSSSSSNERQPTSLSLLEESSHIPSLNLTQAPRVPPRRKKSAPPDFHLQVLQNSNDLFLKGLTFNSNNNNVPAPYFSTMKDSDALPSSLSEPSLASTVVISSKDNDAKLLRQTGLELIGSQQEISLLRIRQQEQASDNHCPMENTNLLDLEVDFAACQPVIQPLPANPPPASQNLKHSCPRDFSHWVTFGEDGNSSTVSQV</sequence>
<feature type="region of interest" description="Disordered" evidence="1">
    <location>
        <begin position="31"/>
        <end position="52"/>
    </location>
</feature>
<organism evidence="2">
    <name type="scientific">Micrurus lemniscatus lemniscatus</name>
    <dbReference type="NCBI Taxonomy" id="129467"/>
    <lineage>
        <taxon>Eukaryota</taxon>
        <taxon>Metazoa</taxon>
        <taxon>Chordata</taxon>
        <taxon>Craniata</taxon>
        <taxon>Vertebrata</taxon>
        <taxon>Euteleostomi</taxon>
        <taxon>Lepidosauria</taxon>
        <taxon>Squamata</taxon>
        <taxon>Bifurcata</taxon>
        <taxon>Unidentata</taxon>
        <taxon>Episquamata</taxon>
        <taxon>Toxicofera</taxon>
        <taxon>Serpentes</taxon>
        <taxon>Colubroidea</taxon>
        <taxon>Elapidae</taxon>
        <taxon>Elapinae</taxon>
        <taxon>Micrurus</taxon>
    </lineage>
</organism>
<name>A0A2D4HSU6_MICLE</name>
<reference evidence="2" key="1">
    <citation type="submission" date="2017-07" db="EMBL/GenBank/DDBJ databases">
        <authorList>
            <person name="Mikheyev A."/>
            <person name="Grau M."/>
        </authorList>
    </citation>
    <scope>NUCLEOTIDE SEQUENCE</scope>
    <source>
        <tissue evidence="2">Venom_gland</tissue>
    </source>
</reference>
<feature type="compositionally biased region" description="Polar residues" evidence="1">
    <location>
        <begin position="194"/>
        <end position="209"/>
    </location>
</feature>
<dbReference type="AlphaFoldDB" id="A0A2D4HSU6"/>
<dbReference type="EMBL" id="IACK01059165">
    <property type="protein sequence ID" value="LAA75027.1"/>
    <property type="molecule type" value="Transcribed_RNA"/>
</dbReference>
<proteinExistence type="predicted"/>
<protein>
    <submittedName>
        <fullName evidence="2">Uncharacterized protein</fullName>
    </submittedName>
</protein>
<evidence type="ECO:0000313" key="2">
    <source>
        <dbReference type="EMBL" id="LAA75027.1"/>
    </source>
</evidence>
<evidence type="ECO:0000256" key="1">
    <source>
        <dbReference type="SAM" id="MobiDB-lite"/>
    </source>
</evidence>
<feature type="region of interest" description="Disordered" evidence="1">
    <location>
        <begin position="180"/>
        <end position="237"/>
    </location>
</feature>
<feature type="region of interest" description="Disordered" evidence="1">
    <location>
        <begin position="118"/>
        <end position="150"/>
    </location>
</feature>